<dbReference type="InterPro" id="IPR002933">
    <property type="entry name" value="Peptidase_M20"/>
</dbReference>
<proteinExistence type="predicted"/>
<dbReference type="InterPro" id="IPR017439">
    <property type="entry name" value="Amidohydrolase"/>
</dbReference>
<dbReference type="PANTHER" id="PTHR11014">
    <property type="entry name" value="PEPTIDASE M20 FAMILY MEMBER"/>
    <property type="match status" value="1"/>
</dbReference>
<evidence type="ECO:0000313" key="1">
    <source>
        <dbReference type="EMBL" id="MCP2160649.1"/>
    </source>
</evidence>
<organism evidence="1 2">
    <name type="scientific">Williamsia serinedens</name>
    <dbReference type="NCBI Taxonomy" id="391736"/>
    <lineage>
        <taxon>Bacteria</taxon>
        <taxon>Bacillati</taxon>
        <taxon>Actinomycetota</taxon>
        <taxon>Actinomycetes</taxon>
        <taxon>Mycobacteriales</taxon>
        <taxon>Nocardiaceae</taxon>
        <taxon>Williamsia</taxon>
    </lineage>
</organism>
<dbReference type="EMBL" id="JAMTCG010000003">
    <property type="protein sequence ID" value="MCP2160649.1"/>
    <property type="molecule type" value="Genomic_DNA"/>
</dbReference>
<accession>A0ABT1H077</accession>
<evidence type="ECO:0000313" key="2">
    <source>
        <dbReference type="Proteomes" id="UP001205740"/>
    </source>
</evidence>
<comment type="caution">
    <text evidence="1">The sequence shown here is derived from an EMBL/GenBank/DDBJ whole genome shotgun (WGS) entry which is preliminary data.</text>
</comment>
<protein>
    <recommendedName>
        <fullName evidence="3">Amidohydrolase</fullName>
    </recommendedName>
</protein>
<sequence length="119" mass="12745">MTDLSEAVADVREWQEDLYRDIHAHPELSHAEQRTAELVARRLEGSGCEVTTGIGATGVVGILRNGDGPSVLLRADTDALPVREDTGLEYASTATTDDGAPVMHACGHDVRRRPQTAPA</sequence>
<dbReference type="Proteomes" id="UP001205740">
    <property type="component" value="Unassembled WGS sequence"/>
</dbReference>
<gene>
    <name evidence="1" type="ORF">LX12_001836</name>
</gene>
<evidence type="ECO:0008006" key="3">
    <source>
        <dbReference type="Google" id="ProtNLM"/>
    </source>
</evidence>
<name>A0ABT1H077_9NOCA</name>
<keyword evidence="2" id="KW-1185">Reference proteome</keyword>
<dbReference type="PANTHER" id="PTHR11014:SF63">
    <property type="entry name" value="METALLOPEPTIDASE, PUTATIVE (AFU_ORTHOLOGUE AFUA_6G09600)-RELATED"/>
    <property type="match status" value="1"/>
</dbReference>
<reference evidence="1 2" key="1">
    <citation type="submission" date="2022-06" db="EMBL/GenBank/DDBJ databases">
        <title>Genomic Encyclopedia of Archaeal and Bacterial Type Strains, Phase II (KMG-II): from individual species to whole genera.</title>
        <authorList>
            <person name="Goeker M."/>
        </authorList>
    </citation>
    <scope>NUCLEOTIDE SEQUENCE [LARGE SCALE GENOMIC DNA]</scope>
    <source>
        <strain evidence="1 2">DSM 45037</strain>
    </source>
</reference>
<dbReference type="Pfam" id="PF01546">
    <property type="entry name" value="Peptidase_M20"/>
    <property type="match status" value="1"/>
</dbReference>
<dbReference type="Gene3D" id="3.40.630.10">
    <property type="entry name" value="Zn peptidases"/>
    <property type="match status" value="1"/>
</dbReference>
<dbReference type="SUPFAM" id="SSF53187">
    <property type="entry name" value="Zn-dependent exopeptidases"/>
    <property type="match status" value="1"/>
</dbReference>